<reference evidence="1 2" key="1">
    <citation type="submission" date="2024-05" db="EMBL/GenBank/DDBJ databases">
        <authorList>
            <person name="Wallberg A."/>
        </authorList>
    </citation>
    <scope>NUCLEOTIDE SEQUENCE [LARGE SCALE GENOMIC DNA]</scope>
</reference>
<evidence type="ECO:0000313" key="2">
    <source>
        <dbReference type="Proteomes" id="UP001497623"/>
    </source>
</evidence>
<sequence length="201" mass="22453">MLQIELHYPANVIASTLQVPAVAALSQLTSMLSQVALIGQLLVLLGSPVEVVFYETPNQQSAGEFSTKEGAAGFHHVAHHPTSGGLRDHDAMLIRDYWEGSASPLVEGNASPLSEGNASSLVEGNASSLSREMHHPWLRAMHHPCPREMHHPWLRAMHHPCPREMHHPWLREMHHPCPREMHHPWLRAMHHPCRGKCITLG</sequence>
<dbReference type="Proteomes" id="UP001497623">
    <property type="component" value="Unassembled WGS sequence"/>
</dbReference>
<name>A0AAV2QXG6_MEGNR</name>
<comment type="caution">
    <text evidence="1">The sequence shown here is derived from an EMBL/GenBank/DDBJ whole genome shotgun (WGS) entry which is preliminary data.</text>
</comment>
<keyword evidence="2" id="KW-1185">Reference proteome</keyword>
<gene>
    <name evidence="1" type="ORF">MNOR_LOCUS18137</name>
</gene>
<dbReference type="EMBL" id="CAXKWB010012824">
    <property type="protein sequence ID" value="CAL4105631.1"/>
    <property type="molecule type" value="Genomic_DNA"/>
</dbReference>
<organism evidence="1 2">
    <name type="scientific">Meganyctiphanes norvegica</name>
    <name type="common">Northern krill</name>
    <name type="synonym">Thysanopoda norvegica</name>
    <dbReference type="NCBI Taxonomy" id="48144"/>
    <lineage>
        <taxon>Eukaryota</taxon>
        <taxon>Metazoa</taxon>
        <taxon>Ecdysozoa</taxon>
        <taxon>Arthropoda</taxon>
        <taxon>Crustacea</taxon>
        <taxon>Multicrustacea</taxon>
        <taxon>Malacostraca</taxon>
        <taxon>Eumalacostraca</taxon>
        <taxon>Eucarida</taxon>
        <taxon>Euphausiacea</taxon>
        <taxon>Euphausiidae</taxon>
        <taxon>Meganyctiphanes</taxon>
    </lineage>
</organism>
<accession>A0AAV2QXG6</accession>
<protein>
    <submittedName>
        <fullName evidence="1">Uncharacterized protein</fullName>
    </submittedName>
</protein>
<dbReference type="AlphaFoldDB" id="A0AAV2QXG6"/>
<proteinExistence type="predicted"/>
<evidence type="ECO:0000313" key="1">
    <source>
        <dbReference type="EMBL" id="CAL4105631.1"/>
    </source>
</evidence>